<evidence type="ECO:0000313" key="3">
    <source>
        <dbReference type="Proteomes" id="UP000187209"/>
    </source>
</evidence>
<evidence type="ECO:0000313" key="2">
    <source>
        <dbReference type="EMBL" id="OMJ90579.1"/>
    </source>
</evidence>
<reference evidence="1 3" key="1">
    <citation type="submission" date="2016-11" db="EMBL/GenBank/DDBJ databases">
        <title>The macronuclear genome of Stentor coeruleus: a giant cell with tiny introns.</title>
        <authorList>
            <person name="Slabodnick M."/>
            <person name="Ruby J.G."/>
            <person name="Reiff S.B."/>
            <person name="Swart E.C."/>
            <person name="Gosai S."/>
            <person name="Prabakaran S."/>
            <person name="Witkowska E."/>
            <person name="Larue G.E."/>
            <person name="Fisher S."/>
            <person name="Freeman R.M."/>
            <person name="Gunawardena J."/>
            <person name="Chu W."/>
            <person name="Stover N.A."/>
            <person name="Gregory B.D."/>
            <person name="Nowacki M."/>
            <person name="Derisi J."/>
            <person name="Roy S.W."/>
            <person name="Marshall W.F."/>
            <person name="Sood P."/>
        </authorList>
    </citation>
    <scope>NUCLEOTIDE SEQUENCE [LARGE SCALE GENOMIC DNA]</scope>
    <source>
        <strain evidence="1">WM001</strain>
    </source>
</reference>
<gene>
    <name evidence="1" type="ORF">SteCoe_12431</name>
    <name evidence="2" type="ORF">SteCoe_7076</name>
</gene>
<dbReference type="AlphaFoldDB" id="A0A1R2CAZ5"/>
<sequence>MSTTEVSGYITQIKGKYVVVKITELNLVKVVDISYIKFRGFPAHPSLIAVNSVLILKLIQNNIIEASIDTKIEINAYFGFIKEVDILTQKSILSNFFEMYECLATQIFYANNQSVPLSELKNKINYPVIVYLNGDSFLEARILQEDTIIKL</sequence>
<accession>A0A1R2CAZ5</accession>
<comment type="caution">
    <text evidence="1">The sequence shown here is derived from an EMBL/GenBank/DDBJ whole genome shotgun (WGS) entry which is preliminary data.</text>
</comment>
<name>A0A1R2CAZ5_9CILI</name>
<evidence type="ECO:0000313" key="1">
    <source>
        <dbReference type="EMBL" id="OMJ86155.1"/>
    </source>
</evidence>
<protein>
    <submittedName>
        <fullName evidence="1">Uncharacterized protein</fullName>
    </submittedName>
</protein>
<dbReference type="EMBL" id="MPUH01000100">
    <property type="protein sequence ID" value="OMJ90579.1"/>
    <property type="molecule type" value="Genomic_DNA"/>
</dbReference>
<organism evidence="1 3">
    <name type="scientific">Stentor coeruleus</name>
    <dbReference type="NCBI Taxonomy" id="5963"/>
    <lineage>
        <taxon>Eukaryota</taxon>
        <taxon>Sar</taxon>
        <taxon>Alveolata</taxon>
        <taxon>Ciliophora</taxon>
        <taxon>Postciliodesmatophora</taxon>
        <taxon>Heterotrichea</taxon>
        <taxon>Heterotrichida</taxon>
        <taxon>Stentoridae</taxon>
        <taxon>Stentor</taxon>
    </lineage>
</organism>
<keyword evidence="3" id="KW-1185">Reference proteome</keyword>
<proteinExistence type="predicted"/>
<dbReference type="EMBL" id="MPUH01000215">
    <property type="protein sequence ID" value="OMJ86155.1"/>
    <property type="molecule type" value="Genomic_DNA"/>
</dbReference>
<dbReference type="Proteomes" id="UP000187209">
    <property type="component" value="Unassembled WGS sequence"/>
</dbReference>